<evidence type="ECO:0000256" key="2">
    <source>
        <dbReference type="ARBA" id="ARBA00022517"/>
    </source>
</evidence>
<reference evidence="10 11" key="1">
    <citation type="submission" date="2024-09" db="EMBL/GenBank/DDBJ databases">
        <title>Rethinking Asexuality: The Enigmatic Case of Functional Sexual Genes in Lepraria (Stereocaulaceae).</title>
        <authorList>
            <person name="Doellman M."/>
            <person name="Sun Y."/>
            <person name="Barcenas-Pena A."/>
            <person name="Lumbsch H.T."/>
            <person name="Grewe F."/>
        </authorList>
    </citation>
    <scope>NUCLEOTIDE SEQUENCE [LARGE SCALE GENOMIC DNA]</scope>
    <source>
        <strain evidence="10 11">Grewe 0041</strain>
    </source>
</reference>
<dbReference type="PROSITE" id="PS50174">
    <property type="entry name" value="G_PATCH"/>
    <property type="match status" value="1"/>
</dbReference>
<accession>A0ABR4AXC1</accession>
<dbReference type="InterPro" id="IPR000467">
    <property type="entry name" value="G_patch_dom"/>
</dbReference>
<dbReference type="InterPro" id="IPR050656">
    <property type="entry name" value="PINX1"/>
</dbReference>
<feature type="compositionally biased region" description="Basic and acidic residues" evidence="8">
    <location>
        <begin position="189"/>
        <end position="200"/>
    </location>
</feature>
<keyword evidence="3" id="KW-0698">rRNA processing</keyword>
<feature type="compositionally biased region" description="Basic residues" evidence="8">
    <location>
        <begin position="253"/>
        <end position="264"/>
    </location>
</feature>
<evidence type="ECO:0000259" key="9">
    <source>
        <dbReference type="PROSITE" id="PS50174"/>
    </source>
</evidence>
<protein>
    <recommendedName>
        <fullName evidence="6">PinX1-related protein 1</fullName>
    </recommendedName>
</protein>
<evidence type="ECO:0000256" key="5">
    <source>
        <dbReference type="ARBA" id="ARBA00038007"/>
    </source>
</evidence>
<evidence type="ECO:0000256" key="8">
    <source>
        <dbReference type="SAM" id="MobiDB-lite"/>
    </source>
</evidence>
<keyword evidence="4" id="KW-0539">Nucleus</keyword>
<feature type="compositionally biased region" description="Basic and acidic residues" evidence="8">
    <location>
        <begin position="242"/>
        <end position="252"/>
    </location>
</feature>
<evidence type="ECO:0000256" key="6">
    <source>
        <dbReference type="ARBA" id="ARBA00041961"/>
    </source>
</evidence>
<dbReference type="Proteomes" id="UP001590951">
    <property type="component" value="Unassembled WGS sequence"/>
</dbReference>
<name>A0ABR4AXC1_9LECA</name>
<dbReference type="EMBL" id="JBHFEH010000058">
    <property type="protein sequence ID" value="KAL2049773.1"/>
    <property type="molecule type" value="Genomic_DNA"/>
</dbReference>
<keyword evidence="11" id="KW-1185">Reference proteome</keyword>
<comment type="function">
    <text evidence="7">Involved in rRNA-processing at A0, A1 and A2 sites and negatively regulates telomerase.</text>
</comment>
<feature type="compositionally biased region" description="Basic residues" evidence="8">
    <location>
        <begin position="1"/>
        <end position="11"/>
    </location>
</feature>
<comment type="subcellular location">
    <subcellularLocation>
        <location evidence="1">Nucleus</location>
        <location evidence="1">Nucleolus</location>
    </subcellularLocation>
</comment>
<sequence length="344" mass="38035">MGLSGPRRRAKLSHDPNNTAWSRSTTKYGQRILESQGWTPGDFLGAKNAPHAAHHTAANASHIRIALKDDKLGLGAKLGRFQEDGQTTGLDVFQDILGRLNGKSESQLEMEQKSRSQVKRSMFVEQRWGSLRFVDGGLLVGDELREPPKKEDSLETKNTSLQLLGNVALSKSKKHQKTQLDVSRRKKAKLTESREYRVEDAGSTGFESITVQLEAPEEQLSTPKPEMTTSSSCAGNNPDELGETRRRAEKAERKLKRKMRREKKHAPEAENPTALPIPGLVKPQPSGSGAESKALPSVSEDNPPTTRTKMLQGLGGGRNAVRQRYIQHKRMSMMDSKALNEASP</sequence>
<feature type="compositionally biased region" description="Polar residues" evidence="8">
    <location>
        <begin position="299"/>
        <end position="309"/>
    </location>
</feature>
<dbReference type="PANTHER" id="PTHR23149">
    <property type="entry name" value="G PATCH DOMAIN CONTAINING PROTEIN"/>
    <property type="match status" value="1"/>
</dbReference>
<evidence type="ECO:0000256" key="7">
    <source>
        <dbReference type="ARBA" id="ARBA00043878"/>
    </source>
</evidence>
<feature type="domain" description="G-patch" evidence="9">
    <location>
        <begin position="25"/>
        <end position="79"/>
    </location>
</feature>
<evidence type="ECO:0000256" key="1">
    <source>
        <dbReference type="ARBA" id="ARBA00004604"/>
    </source>
</evidence>
<organism evidence="10 11">
    <name type="scientific">Lepraria finkii</name>
    <dbReference type="NCBI Taxonomy" id="1340010"/>
    <lineage>
        <taxon>Eukaryota</taxon>
        <taxon>Fungi</taxon>
        <taxon>Dikarya</taxon>
        <taxon>Ascomycota</taxon>
        <taxon>Pezizomycotina</taxon>
        <taxon>Lecanoromycetes</taxon>
        <taxon>OSLEUM clade</taxon>
        <taxon>Lecanoromycetidae</taxon>
        <taxon>Lecanorales</taxon>
        <taxon>Lecanorineae</taxon>
        <taxon>Stereocaulaceae</taxon>
        <taxon>Lepraria</taxon>
    </lineage>
</organism>
<evidence type="ECO:0000313" key="11">
    <source>
        <dbReference type="Proteomes" id="UP001590951"/>
    </source>
</evidence>
<feature type="compositionally biased region" description="Polar residues" evidence="8">
    <location>
        <begin position="15"/>
        <end position="25"/>
    </location>
</feature>
<feature type="compositionally biased region" description="Polar residues" evidence="8">
    <location>
        <begin position="219"/>
        <end position="235"/>
    </location>
</feature>
<evidence type="ECO:0000256" key="3">
    <source>
        <dbReference type="ARBA" id="ARBA00022552"/>
    </source>
</evidence>
<feature type="region of interest" description="Disordered" evidence="8">
    <location>
        <begin position="1"/>
        <end position="25"/>
    </location>
</feature>
<keyword evidence="2" id="KW-0690">Ribosome biogenesis</keyword>
<comment type="caution">
    <text evidence="10">The sequence shown here is derived from an EMBL/GenBank/DDBJ whole genome shotgun (WGS) entry which is preliminary data.</text>
</comment>
<evidence type="ECO:0000256" key="4">
    <source>
        <dbReference type="ARBA" id="ARBA00023242"/>
    </source>
</evidence>
<evidence type="ECO:0000313" key="10">
    <source>
        <dbReference type="EMBL" id="KAL2049773.1"/>
    </source>
</evidence>
<proteinExistence type="inferred from homology"/>
<feature type="region of interest" description="Disordered" evidence="8">
    <location>
        <begin position="170"/>
        <end position="344"/>
    </location>
</feature>
<gene>
    <name evidence="10" type="ORF">ABVK25_009996</name>
</gene>
<dbReference type="PANTHER" id="PTHR23149:SF31">
    <property type="entry name" value="PROTEIN PXR1"/>
    <property type="match status" value="1"/>
</dbReference>
<comment type="similarity">
    <text evidence="5">Belongs to the PINX1 family.</text>
</comment>